<feature type="domain" description="BTB" evidence="3">
    <location>
        <begin position="55"/>
        <end position="122"/>
    </location>
</feature>
<evidence type="ECO:0000256" key="1">
    <source>
        <dbReference type="ARBA" id="ARBA00022441"/>
    </source>
</evidence>
<dbReference type="Pfam" id="PF01344">
    <property type="entry name" value="Kelch_1"/>
    <property type="match status" value="1"/>
</dbReference>
<dbReference type="EMBL" id="JABFDY010000011">
    <property type="protein sequence ID" value="KAF7701197.1"/>
    <property type="molecule type" value="Genomic_DNA"/>
</dbReference>
<dbReference type="FunFam" id="1.25.40.420:FF:000001">
    <property type="entry name" value="Kelch-like family member 12"/>
    <property type="match status" value="1"/>
</dbReference>
<evidence type="ECO:0000256" key="2">
    <source>
        <dbReference type="ARBA" id="ARBA00022737"/>
    </source>
</evidence>
<proteinExistence type="predicted"/>
<dbReference type="InterPro" id="IPR011705">
    <property type="entry name" value="BACK"/>
</dbReference>
<dbReference type="Proteomes" id="UP000606274">
    <property type="component" value="Unassembled WGS sequence"/>
</dbReference>
<dbReference type="Gene3D" id="1.25.40.420">
    <property type="match status" value="1"/>
</dbReference>
<name>A0A8T0B7H3_SILME</name>
<dbReference type="InterPro" id="IPR006652">
    <property type="entry name" value="Kelch_1"/>
</dbReference>
<gene>
    <name evidence="4" type="ORF">HF521_002362</name>
</gene>
<dbReference type="PIRSF" id="PIRSF037037">
    <property type="entry name" value="Kelch-like_protein_gigaxonin"/>
    <property type="match status" value="1"/>
</dbReference>
<sequence>MSGIKLRIGYDIAARSLSMGLGADVNLKASFSTSLYQPENILQTLNVFRKSGTFTDVVLRAEEQEFPCHRAVLCASSHYFRSMFMGQLRESGQSVVQMNEVSEIALEHLLNFIYEGQVHLQEENVEIIFRAADLLDVPALSQACVDFLEKRVSHLNCLGLIEFANHYSLQPLLEQCQNLLYQDFDIVAKQDEFLELPMEKVVELLNSEKLQVKEEVLVEAALLWVHHQGSQRKAALGKLLESLRLPLLDPVFFTNMLEADELIQDSHDCRKLLQEARLYRTYGREISSERTKPRRQSGWAEVIVVIGGCDKNRISVYSSTEKLDPTSGKWLPSANVPGYKYEFAVCELHNDIYLSGGQLNSSQVWRFMAQLNQWVSVGSLLKGRWRHMMASLCGKLYAVGGFDGRQRLSSVECFSVFENKWKPVAPLLLPVSSAAVASCSGKLYIIGGAVSDDCNTNMVQCYDPVKNQWMYTMSCPFSQRCMNAVSLNGSIYVAGGLMDVLYCYTPKGNSWDKVAELPMKLENCGLTACDGKIYILGGRNEAEAVTDHTWAFDPLTSLLTEEISLTHRLTNHGCVTITQPIYHK</sequence>
<protein>
    <recommendedName>
        <fullName evidence="3">BTB domain-containing protein</fullName>
    </recommendedName>
</protein>
<keyword evidence="1" id="KW-0880">Kelch repeat</keyword>
<accession>A0A8T0B7H3</accession>
<organism evidence="4 5">
    <name type="scientific">Silurus meridionalis</name>
    <name type="common">Southern catfish</name>
    <name type="synonym">Silurus soldatovi meridionalis</name>
    <dbReference type="NCBI Taxonomy" id="175797"/>
    <lineage>
        <taxon>Eukaryota</taxon>
        <taxon>Metazoa</taxon>
        <taxon>Chordata</taxon>
        <taxon>Craniata</taxon>
        <taxon>Vertebrata</taxon>
        <taxon>Euteleostomi</taxon>
        <taxon>Actinopterygii</taxon>
        <taxon>Neopterygii</taxon>
        <taxon>Teleostei</taxon>
        <taxon>Ostariophysi</taxon>
        <taxon>Siluriformes</taxon>
        <taxon>Siluridae</taxon>
        <taxon>Silurus</taxon>
    </lineage>
</organism>
<dbReference type="InterPro" id="IPR030601">
    <property type="entry name" value="KLHL35_BTB_POZ_dom"/>
</dbReference>
<evidence type="ECO:0000259" key="3">
    <source>
        <dbReference type="PROSITE" id="PS50097"/>
    </source>
</evidence>
<dbReference type="SMART" id="SM00875">
    <property type="entry name" value="BACK"/>
    <property type="match status" value="1"/>
</dbReference>
<comment type="caution">
    <text evidence="4">The sequence shown here is derived from an EMBL/GenBank/DDBJ whole genome shotgun (WGS) entry which is preliminary data.</text>
</comment>
<dbReference type="PANTHER" id="PTHR45632:SF5">
    <property type="entry name" value="KELCH-LIKE PROTEIN 22"/>
    <property type="match status" value="1"/>
</dbReference>
<keyword evidence="5" id="KW-1185">Reference proteome</keyword>
<dbReference type="PANTHER" id="PTHR45632">
    <property type="entry name" value="LD33804P"/>
    <property type="match status" value="1"/>
</dbReference>
<dbReference type="Pfam" id="PF07707">
    <property type="entry name" value="BACK"/>
    <property type="match status" value="1"/>
</dbReference>
<dbReference type="SMART" id="SM00225">
    <property type="entry name" value="BTB"/>
    <property type="match status" value="1"/>
</dbReference>
<dbReference type="Pfam" id="PF24681">
    <property type="entry name" value="Kelch_KLHDC2_KLHL20_DRC7"/>
    <property type="match status" value="1"/>
</dbReference>
<dbReference type="InterPro" id="IPR011333">
    <property type="entry name" value="SKP1/BTB/POZ_sf"/>
</dbReference>
<dbReference type="Pfam" id="PF00651">
    <property type="entry name" value="BTB"/>
    <property type="match status" value="1"/>
</dbReference>
<dbReference type="PROSITE" id="PS50097">
    <property type="entry name" value="BTB"/>
    <property type="match status" value="1"/>
</dbReference>
<dbReference type="CDD" id="cd18265">
    <property type="entry name" value="BTB_POZ_KLHL35"/>
    <property type="match status" value="1"/>
</dbReference>
<dbReference type="SMART" id="SM00612">
    <property type="entry name" value="Kelch"/>
    <property type="match status" value="6"/>
</dbReference>
<dbReference type="Gene3D" id="3.30.710.10">
    <property type="entry name" value="Potassium Channel Kv1.1, Chain A"/>
    <property type="match status" value="1"/>
</dbReference>
<evidence type="ECO:0000313" key="5">
    <source>
        <dbReference type="Proteomes" id="UP000606274"/>
    </source>
</evidence>
<dbReference type="InterPro" id="IPR015915">
    <property type="entry name" value="Kelch-typ_b-propeller"/>
</dbReference>
<dbReference type="OrthoDB" id="19132at2759"/>
<evidence type="ECO:0000313" key="4">
    <source>
        <dbReference type="EMBL" id="KAF7701197.1"/>
    </source>
</evidence>
<keyword evidence="2" id="KW-0677">Repeat</keyword>
<dbReference type="AlphaFoldDB" id="A0A8T0B7H3"/>
<dbReference type="InterPro" id="IPR000210">
    <property type="entry name" value="BTB/POZ_dom"/>
</dbReference>
<dbReference type="Gene3D" id="2.120.10.80">
    <property type="entry name" value="Kelch-type beta propeller"/>
    <property type="match status" value="1"/>
</dbReference>
<dbReference type="SUPFAM" id="SSF54695">
    <property type="entry name" value="POZ domain"/>
    <property type="match status" value="1"/>
</dbReference>
<reference evidence="4" key="1">
    <citation type="submission" date="2020-08" db="EMBL/GenBank/DDBJ databases">
        <title>Chromosome-level assembly of Southern catfish (Silurus meridionalis) provides insights into visual adaptation to the nocturnal and benthic lifestyles.</title>
        <authorList>
            <person name="Zhang Y."/>
            <person name="Wang D."/>
            <person name="Peng Z."/>
        </authorList>
    </citation>
    <scope>NUCLEOTIDE SEQUENCE</scope>
    <source>
        <strain evidence="4">SWU-2019-XX</strain>
        <tissue evidence="4">Muscle</tissue>
    </source>
</reference>
<dbReference type="InterPro" id="IPR017096">
    <property type="entry name" value="BTB-kelch_protein"/>
</dbReference>
<dbReference type="SUPFAM" id="SSF117281">
    <property type="entry name" value="Kelch motif"/>
    <property type="match status" value="1"/>
</dbReference>